<feature type="region of interest" description="Disordered" evidence="2">
    <location>
        <begin position="84"/>
        <end position="154"/>
    </location>
</feature>
<feature type="coiled-coil region" evidence="1">
    <location>
        <begin position="20"/>
        <end position="51"/>
    </location>
</feature>
<dbReference type="EMBL" id="JABAYA010000191">
    <property type="protein sequence ID" value="KAF7722520.1"/>
    <property type="molecule type" value="Genomic_DNA"/>
</dbReference>
<organism evidence="3 4">
    <name type="scientific">Apophysomyces ossiformis</name>
    <dbReference type="NCBI Taxonomy" id="679940"/>
    <lineage>
        <taxon>Eukaryota</taxon>
        <taxon>Fungi</taxon>
        <taxon>Fungi incertae sedis</taxon>
        <taxon>Mucoromycota</taxon>
        <taxon>Mucoromycotina</taxon>
        <taxon>Mucoromycetes</taxon>
        <taxon>Mucorales</taxon>
        <taxon>Mucorineae</taxon>
        <taxon>Mucoraceae</taxon>
        <taxon>Apophysomyces</taxon>
    </lineage>
</organism>
<reference evidence="3" key="1">
    <citation type="submission" date="2020-01" db="EMBL/GenBank/DDBJ databases">
        <title>Genome Sequencing of Three Apophysomyces-Like Fungal Strains Confirms a Novel Fungal Genus in the Mucoromycota with divergent Burkholderia-like Endosymbiotic Bacteria.</title>
        <authorList>
            <person name="Stajich J.E."/>
            <person name="Macias A.M."/>
            <person name="Carter-House D."/>
            <person name="Lovett B."/>
            <person name="Kasson L.R."/>
            <person name="Berry K."/>
            <person name="Grigoriev I."/>
            <person name="Chang Y."/>
            <person name="Spatafora J."/>
            <person name="Kasson M.T."/>
        </authorList>
    </citation>
    <scope>NUCLEOTIDE SEQUENCE</scope>
    <source>
        <strain evidence="3">NRRL A-21654</strain>
    </source>
</reference>
<evidence type="ECO:0000313" key="4">
    <source>
        <dbReference type="Proteomes" id="UP000605846"/>
    </source>
</evidence>
<accession>A0A8H7ELB8</accession>
<name>A0A8H7ELB8_9FUNG</name>
<comment type="caution">
    <text evidence="3">The sequence shown here is derived from an EMBL/GenBank/DDBJ whole genome shotgun (WGS) entry which is preliminary data.</text>
</comment>
<feature type="compositionally biased region" description="Low complexity" evidence="2">
    <location>
        <begin position="220"/>
        <end position="229"/>
    </location>
</feature>
<sequence>MTTDTPQNPLLQQVLESNASLKLKERMRQEAQQMNTANDKLENDYKTTNDRLTLASSSSCSNLLSGERQVTVWSASTPSFTISRETNSATASDSPSRSTSAKSNASSESTTGTGLSLDASSSSGMLHPAAATHSHAPEISLPSDPDPASVLSGKAHDNNLSSLHALRNAAAPNTMATTGASVLTSESSSSLGSKHRYNETFHLGTTTTTINVPGRPAPAPTTMTTPRTSTTCAAPVHEHQQHLPSKTVVTSTMATAHPSFTMESSSSVCAAAVAPSPPSPPPLLQIPRATSERTGTAALAHGVPPIGSSLLWPSGQQTYATSCTSDTIAAYLPCNDSIMGRQPYSIPVVREGIRFKHLEDPAGFPSVSPMKRVLHTLLQITKTIKSMGCKGMKTRLVISGIPRQQH</sequence>
<evidence type="ECO:0000313" key="3">
    <source>
        <dbReference type="EMBL" id="KAF7722520.1"/>
    </source>
</evidence>
<keyword evidence="1" id="KW-0175">Coiled coil</keyword>
<feature type="compositionally biased region" description="Low complexity" evidence="2">
    <location>
        <begin position="94"/>
        <end position="117"/>
    </location>
</feature>
<gene>
    <name evidence="3" type="ORF">EC973_003083</name>
</gene>
<feature type="compositionally biased region" description="Polar residues" evidence="2">
    <location>
        <begin position="84"/>
        <end position="93"/>
    </location>
</feature>
<feature type="region of interest" description="Disordered" evidence="2">
    <location>
        <begin position="206"/>
        <end position="229"/>
    </location>
</feature>
<evidence type="ECO:0000256" key="1">
    <source>
        <dbReference type="SAM" id="Coils"/>
    </source>
</evidence>
<evidence type="ECO:0000256" key="2">
    <source>
        <dbReference type="SAM" id="MobiDB-lite"/>
    </source>
</evidence>
<proteinExistence type="predicted"/>
<dbReference type="Proteomes" id="UP000605846">
    <property type="component" value="Unassembled WGS sequence"/>
</dbReference>
<dbReference type="AlphaFoldDB" id="A0A8H7ELB8"/>
<protein>
    <submittedName>
        <fullName evidence="3">Uncharacterized protein</fullName>
    </submittedName>
</protein>
<keyword evidence="4" id="KW-1185">Reference proteome</keyword>